<dbReference type="PROSITE" id="PS51186">
    <property type="entry name" value="GNAT"/>
    <property type="match status" value="1"/>
</dbReference>
<dbReference type="EMBL" id="FNCJ01000019">
    <property type="protein sequence ID" value="SDI25775.1"/>
    <property type="molecule type" value="Genomic_DNA"/>
</dbReference>
<protein>
    <submittedName>
        <fullName evidence="4">Protein N-acetyltransferase, RimJ/RimL family</fullName>
    </submittedName>
</protein>
<evidence type="ECO:0000313" key="4">
    <source>
        <dbReference type="EMBL" id="SDI25775.1"/>
    </source>
</evidence>
<gene>
    <name evidence="4" type="ORF">SAMN05216466_119133</name>
</gene>
<name>A0A1G8J3E4_9BURK</name>
<evidence type="ECO:0000256" key="1">
    <source>
        <dbReference type="ARBA" id="ARBA00022679"/>
    </source>
</evidence>
<keyword evidence="2" id="KW-0012">Acyltransferase</keyword>
<dbReference type="GO" id="GO:0016747">
    <property type="term" value="F:acyltransferase activity, transferring groups other than amino-acyl groups"/>
    <property type="evidence" value="ECO:0007669"/>
    <property type="project" value="InterPro"/>
</dbReference>
<dbReference type="PANTHER" id="PTHR43877:SF2">
    <property type="entry name" value="AMINOALKYLPHOSPHONATE N-ACETYLTRANSFERASE-RELATED"/>
    <property type="match status" value="1"/>
</dbReference>
<evidence type="ECO:0000256" key="2">
    <source>
        <dbReference type="ARBA" id="ARBA00023315"/>
    </source>
</evidence>
<sequence length="175" mass="19166">MERSPLIRQLEPADRDAFFQLRLRGLLAHPEAFGQSHQEAVERGPGHYDAILQGARAADGDFVLGAFCAPEQQLIGTVALLRSQREKERHKAAVVGMYVAPEAAGRGVGRALLTELLARAERVEGLRQIQLVVTSQNEAAGHLYESLGFRRYGREIGGLCVGGVFYDADLMARLI</sequence>
<dbReference type="CDD" id="cd04301">
    <property type="entry name" value="NAT_SF"/>
    <property type="match status" value="1"/>
</dbReference>
<dbReference type="InterPro" id="IPR000182">
    <property type="entry name" value="GNAT_dom"/>
</dbReference>
<proteinExistence type="predicted"/>
<accession>A0A1G8J3E4</accession>
<dbReference type="Proteomes" id="UP000199706">
    <property type="component" value="Unassembled WGS sequence"/>
</dbReference>
<dbReference type="PANTHER" id="PTHR43877">
    <property type="entry name" value="AMINOALKYLPHOSPHONATE N-ACETYLTRANSFERASE-RELATED-RELATED"/>
    <property type="match status" value="1"/>
</dbReference>
<dbReference type="OrthoDB" id="9799092at2"/>
<dbReference type="AlphaFoldDB" id="A0A1G8J3E4"/>
<keyword evidence="1 4" id="KW-0808">Transferase</keyword>
<dbReference type="SUPFAM" id="SSF55729">
    <property type="entry name" value="Acyl-CoA N-acyltransferases (Nat)"/>
    <property type="match status" value="1"/>
</dbReference>
<dbReference type="InterPro" id="IPR016181">
    <property type="entry name" value="Acyl_CoA_acyltransferase"/>
</dbReference>
<dbReference type="RefSeq" id="WP_090691654.1">
    <property type="nucleotide sequence ID" value="NZ_CADERL010000008.1"/>
</dbReference>
<dbReference type="InterPro" id="IPR050832">
    <property type="entry name" value="Bact_Acetyltransf"/>
</dbReference>
<reference evidence="4 5" key="1">
    <citation type="submission" date="2016-10" db="EMBL/GenBank/DDBJ databases">
        <authorList>
            <person name="de Groot N.N."/>
        </authorList>
    </citation>
    <scope>NUCLEOTIDE SEQUENCE [LARGE SCALE GENOMIC DNA]</scope>
    <source>
        <strain evidence="4 5">LMG 2247</strain>
    </source>
</reference>
<organism evidence="4 5">
    <name type="scientific">Paraburkholderia phenazinium</name>
    <dbReference type="NCBI Taxonomy" id="60549"/>
    <lineage>
        <taxon>Bacteria</taxon>
        <taxon>Pseudomonadati</taxon>
        <taxon>Pseudomonadota</taxon>
        <taxon>Betaproteobacteria</taxon>
        <taxon>Burkholderiales</taxon>
        <taxon>Burkholderiaceae</taxon>
        <taxon>Paraburkholderia</taxon>
    </lineage>
</organism>
<dbReference type="Pfam" id="PF00583">
    <property type="entry name" value="Acetyltransf_1"/>
    <property type="match status" value="1"/>
</dbReference>
<feature type="domain" description="N-acetyltransferase" evidence="3">
    <location>
        <begin position="5"/>
        <end position="175"/>
    </location>
</feature>
<evidence type="ECO:0000313" key="5">
    <source>
        <dbReference type="Proteomes" id="UP000199706"/>
    </source>
</evidence>
<evidence type="ECO:0000259" key="3">
    <source>
        <dbReference type="PROSITE" id="PS51186"/>
    </source>
</evidence>
<dbReference type="Gene3D" id="3.40.630.30">
    <property type="match status" value="1"/>
</dbReference>